<organism evidence="2 3">
    <name type="scientific">Intestinibaculum porci</name>
    <dbReference type="NCBI Taxonomy" id="2487118"/>
    <lineage>
        <taxon>Bacteria</taxon>
        <taxon>Bacillati</taxon>
        <taxon>Bacillota</taxon>
        <taxon>Erysipelotrichia</taxon>
        <taxon>Erysipelotrichales</taxon>
        <taxon>Erysipelotrichaceae</taxon>
        <taxon>Intestinibaculum</taxon>
    </lineage>
</organism>
<dbReference type="KEGG" id="ebm:SG0102_04020"/>
<dbReference type="EMBL" id="AP019309">
    <property type="protein sequence ID" value="BBH25468.1"/>
    <property type="molecule type" value="Genomic_DNA"/>
</dbReference>
<dbReference type="Pfam" id="PF13635">
    <property type="entry name" value="DUF4143"/>
    <property type="match status" value="1"/>
</dbReference>
<dbReference type="Proteomes" id="UP000268059">
    <property type="component" value="Chromosome"/>
</dbReference>
<accession>A0A3G9JMN0</accession>
<dbReference type="AlphaFoldDB" id="A0A3G9JMN0"/>
<evidence type="ECO:0000313" key="3">
    <source>
        <dbReference type="Proteomes" id="UP000268059"/>
    </source>
</evidence>
<evidence type="ECO:0000259" key="1">
    <source>
        <dbReference type="Pfam" id="PF13635"/>
    </source>
</evidence>
<dbReference type="InParanoid" id="A0A3G9JMN0"/>
<keyword evidence="3" id="KW-1185">Reference proteome</keyword>
<evidence type="ECO:0000313" key="2">
    <source>
        <dbReference type="EMBL" id="BBH25468.1"/>
    </source>
</evidence>
<dbReference type="OrthoDB" id="9801806at2"/>
<gene>
    <name evidence="2" type="ORF">SG0102_04020</name>
</gene>
<sequence length="155" mass="17836">MRVNKIAKPLKFYEDLSAFKLFTLDVGLLNCMAETDPKDILLGESIFEEYQEAFTQQFIASITRSLGLIPYYYTKENAKLEIDFLCQLGKVLPIEVKSGKNVYSKSLMTLLQKHPDLTGVRFSLKPYDMQEQFTNVPLYLAEAYLHDLMSHEGHV</sequence>
<feature type="domain" description="DUF4143" evidence="1">
    <location>
        <begin position="2"/>
        <end position="99"/>
    </location>
</feature>
<reference evidence="2 3" key="1">
    <citation type="submission" date="2018-11" db="EMBL/GenBank/DDBJ databases">
        <title>Novel Erysipelotrichaceae bacterium isolated from small intestine of a swine.</title>
        <authorList>
            <person name="Kim J.S."/>
            <person name="Choe H."/>
            <person name="Lee Y.R."/>
            <person name="Kim K.M."/>
            <person name="Park D.S."/>
        </authorList>
    </citation>
    <scope>NUCLEOTIDE SEQUENCE [LARGE SCALE GENOMIC DNA]</scope>
    <source>
        <strain evidence="2 3">SG0102</strain>
    </source>
</reference>
<proteinExistence type="predicted"/>
<protein>
    <recommendedName>
        <fullName evidence="1">DUF4143 domain-containing protein</fullName>
    </recommendedName>
</protein>
<dbReference type="InterPro" id="IPR025420">
    <property type="entry name" value="DUF4143"/>
</dbReference>
<name>A0A3G9JMN0_9FIRM</name>